<proteinExistence type="predicted"/>
<evidence type="ECO:0000313" key="1">
    <source>
        <dbReference type="EMBL" id="VAW34753.1"/>
    </source>
</evidence>
<dbReference type="InterPro" id="IPR038573">
    <property type="entry name" value="BrnT_sf"/>
</dbReference>
<dbReference type="Gene3D" id="3.10.450.530">
    <property type="entry name" value="Ribonuclease toxin, BrnT, of type II toxin-antitoxin system"/>
    <property type="match status" value="1"/>
</dbReference>
<gene>
    <name evidence="1" type="ORF">MNBD_CHLOROFLEXI01-2102</name>
</gene>
<dbReference type="Pfam" id="PF04365">
    <property type="entry name" value="BrnT_toxin"/>
    <property type="match status" value="1"/>
</dbReference>
<reference evidence="1" key="1">
    <citation type="submission" date="2018-06" db="EMBL/GenBank/DDBJ databases">
        <authorList>
            <person name="Zhirakovskaya E."/>
        </authorList>
    </citation>
    <scope>NUCLEOTIDE SEQUENCE</scope>
</reference>
<evidence type="ECO:0008006" key="2">
    <source>
        <dbReference type="Google" id="ProtNLM"/>
    </source>
</evidence>
<dbReference type="InterPro" id="IPR007460">
    <property type="entry name" value="BrnT_toxin"/>
</dbReference>
<dbReference type="EMBL" id="UOEU01000549">
    <property type="protein sequence ID" value="VAW34753.1"/>
    <property type="molecule type" value="Genomic_DNA"/>
</dbReference>
<dbReference type="AlphaFoldDB" id="A0A3B0V308"/>
<name>A0A3B0V308_9ZZZZ</name>
<accession>A0A3B0V308</accession>
<protein>
    <recommendedName>
        <fullName evidence="2">BrnT family toxin</fullName>
    </recommendedName>
</protein>
<organism evidence="1">
    <name type="scientific">hydrothermal vent metagenome</name>
    <dbReference type="NCBI Taxonomy" id="652676"/>
    <lineage>
        <taxon>unclassified sequences</taxon>
        <taxon>metagenomes</taxon>
        <taxon>ecological metagenomes</taxon>
    </lineage>
</organism>
<sequence length="89" mass="10908">MRRIEGFIWADWVVGKLDWKHNVAPDEVEETFFNPPHKVRRTKRDKYLLYGRSDDGRYLFVVFAWKGKRIKVISARDMTLTERRYFNRK</sequence>